<evidence type="ECO:0000313" key="3">
    <source>
        <dbReference type="EMBL" id="KIK55363.1"/>
    </source>
</evidence>
<evidence type="ECO:0000259" key="2">
    <source>
        <dbReference type="PROSITE" id="PS50076"/>
    </source>
</evidence>
<reference evidence="3 4" key="1">
    <citation type="submission" date="2014-04" db="EMBL/GenBank/DDBJ databases">
        <title>Evolutionary Origins and Diversification of the Mycorrhizal Mutualists.</title>
        <authorList>
            <consortium name="DOE Joint Genome Institute"/>
            <consortium name="Mycorrhizal Genomics Consortium"/>
            <person name="Kohler A."/>
            <person name="Kuo A."/>
            <person name="Nagy L.G."/>
            <person name="Floudas D."/>
            <person name="Copeland A."/>
            <person name="Barry K.W."/>
            <person name="Cichocki N."/>
            <person name="Veneault-Fourrey C."/>
            <person name="LaButti K."/>
            <person name="Lindquist E.A."/>
            <person name="Lipzen A."/>
            <person name="Lundell T."/>
            <person name="Morin E."/>
            <person name="Murat C."/>
            <person name="Riley R."/>
            <person name="Ohm R."/>
            <person name="Sun H."/>
            <person name="Tunlid A."/>
            <person name="Henrissat B."/>
            <person name="Grigoriev I.V."/>
            <person name="Hibbett D.S."/>
            <person name="Martin F."/>
        </authorList>
    </citation>
    <scope>NUCLEOTIDE SEQUENCE [LARGE SCALE GENOMIC DNA]</scope>
    <source>
        <strain evidence="3 4">FD-317 M1</strain>
    </source>
</reference>
<evidence type="ECO:0000256" key="1">
    <source>
        <dbReference type="SAM" id="MobiDB-lite"/>
    </source>
</evidence>
<name>A0A0D0CJY9_9AGAR</name>
<dbReference type="OrthoDB" id="442087at2759"/>
<dbReference type="SUPFAM" id="SSF46565">
    <property type="entry name" value="Chaperone J-domain"/>
    <property type="match status" value="1"/>
</dbReference>
<proteinExistence type="predicted"/>
<dbReference type="CDD" id="cd06257">
    <property type="entry name" value="DnaJ"/>
    <property type="match status" value="1"/>
</dbReference>
<dbReference type="PANTHER" id="PTHR44743">
    <property type="entry name" value="PUTATIVE, EXPRESSED-RELATED"/>
    <property type="match status" value="1"/>
</dbReference>
<dbReference type="AlphaFoldDB" id="A0A0D0CJY9"/>
<feature type="region of interest" description="Disordered" evidence="1">
    <location>
        <begin position="108"/>
        <end position="145"/>
    </location>
</feature>
<dbReference type="PROSITE" id="PS00636">
    <property type="entry name" value="DNAJ_1"/>
    <property type="match status" value="1"/>
</dbReference>
<dbReference type="InterPro" id="IPR001623">
    <property type="entry name" value="DnaJ_domain"/>
</dbReference>
<sequence>MPTLYQVLGVHPSASVEEVRRAYKQKALETHPDKLEPGASVEEKERAEQSFHQVHNAFSILGDTSKRKAYDIQIQLPPSLTFLSWSSTTSSLSDKAKRRMQDRAEWQRQQQILHQTQMAEMRERTKRKREEAKRKAEEETTRAQEQARIVQELVDELFKLTPEWERRRAEVMQRRASRMAGTLGGGANPPSNPLWNTVP</sequence>
<protein>
    <recommendedName>
        <fullName evidence="2">J domain-containing protein</fullName>
    </recommendedName>
</protein>
<organism evidence="3 4">
    <name type="scientific">Collybiopsis luxurians FD-317 M1</name>
    <dbReference type="NCBI Taxonomy" id="944289"/>
    <lineage>
        <taxon>Eukaryota</taxon>
        <taxon>Fungi</taxon>
        <taxon>Dikarya</taxon>
        <taxon>Basidiomycota</taxon>
        <taxon>Agaricomycotina</taxon>
        <taxon>Agaricomycetes</taxon>
        <taxon>Agaricomycetidae</taxon>
        <taxon>Agaricales</taxon>
        <taxon>Marasmiineae</taxon>
        <taxon>Omphalotaceae</taxon>
        <taxon>Collybiopsis</taxon>
        <taxon>Collybiopsis luxurians</taxon>
    </lineage>
</organism>
<evidence type="ECO:0000313" key="4">
    <source>
        <dbReference type="Proteomes" id="UP000053593"/>
    </source>
</evidence>
<feature type="compositionally biased region" description="Basic and acidic residues" evidence="1">
    <location>
        <begin position="120"/>
        <end position="142"/>
    </location>
</feature>
<dbReference type="PANTHER" id="PTHR44743:SF10">
    <property type="entry name" value="J DOMAIN-CONTAINING PROTEIN"/>
    <property type="match status" value="1"/>
</dbReference>
<dbReference type="Pfam" id="PF00226">
    <property type="entry name" value="DnaJ"/>
    <property type="match status" value="1"/>
</dbReference>
<dbReference type="PROSITE" id="PS50076">
    <property type="entry name" value="DNAJ_2"/>
    <property type="match status" value="1"/>
</dbReference>
<dbReference type="Proteomes" id="UP000053593">
    <property type="component" value="Unassembled WGS sequence"/>
</dbReference>
<dbReference type="PRINTS" id="PR00625">
    <property type="entry name" value="JDOMAIN"/>
</dbReference>
<feature type="region of interest" description="Disordered" evidence="1">
    <location>
        <begin position="175"/>
        <end position="199"/>
    </location>
</feature>
<dbReference type="Gene3D" id="1.10.287.110">
    <property type="entry name" value="DnaJ domain"/>
    <property type="match status" value="1"/>
</dbReference>
<dbReference type="InterPro" id="IPR018253">
    <property type="entry name" value="DnaJ_domain_CS"/>
</dbReference>
<keyword evidence="4" id="KW-1185">Reference proteome</keyword>
<dbReference type="EMBL" id="KN834807">
    <property type="protein sequence ID" value="KIK55363.1"/>
    <property type="molecule type" value="Genomic_DNA"/>
</dbReference>
<dbReference type="HOGENOM" id="CLU_096865_0_0_1"/>
<gene>
    <name evidence="3" type="ORF">GYMLUDRAFT_1018301</name>
</gene>
<dbReference type="InterPro" id="IPR036869">
    <property type="entry name" value="J_dom_sf"/>
</dbReference>
<feature type="compositionally biased region" description="Polar residues" evidence="1">
    <location>
        <begin position="108"/>
        <end position="118"/>
    </location>
</feature>
<dbReference type="SMART" id="SM00271">
    <property type="entry name" value="DnaJ"/>
    <property type="match status" value="1"/>
</dbReference>
<feature type="domain" description="J" evidence="2">
    <location>
        <begin position="3"/>
        <end position="74"/>
    </location>
</feature>
<accession>A0A0D0CJY9</accession>